<evidence type="ECO:0000313" key="2">
    <source>
        <dbReference type="Proteomes" id="UP000286921"/>
    </source>
</evidence>
<organism evidence="1 2">
    <name type="scientific">Aspergillus awamori</name>
    <name type="common">Black koji mold</name>
    <dbReference type="NCBI Taxonomy" id="105351"/>
    <lineage>
        <taxon>Eukaryota</taxon>
        <taxon>Fungi</taxon>
        <taxon>Dikarya</taxon>
        <taxon>Ascomycota</taxon>
        <taxon>Pezizomycotina</taxon>
        <taxon>Eurotiomycetes</taxon>
        <taxon>Eurotiomycetidae</taxon>
        <taxon>Eurotiales</taxon>
        <taxon>Aspergillaceae</taxon>
        <taxon>Aspergillus</taxon>
    </lineage>
</organism>
<dbReference type="AlphaFoldDB" id="A0A401KGA8"/>
<dbReference type="EMBL" id="BDHI01000001">
    <property type="protein sequence ID" value="GCB18205.1"/>
    <property type="molecule type" value="Genomic_DNA"/>
</dbReference>
<proteinExistence type="predicted"/>
<accession>A0A401KGA8</accession>
<comment type="caution">
    <text evidence="1">The sequence shown here is derived from an EMBL/GenBank/DDBJ whole genome shotgun (WGS) entry which is preliminary data.</text>
</comment>
<name>A0A401KGA8_ASPAW</name>
<reference evidence="1 2" key="1">
    <citation type="submission" date="2016-09" db="EMBL/GenBank/DDBJ databases">
        <title>Aspergillus awamori IFM 58123T.</title>
        <authorList>
            <person name="Kusuya Y."/>
            <person name="Shimizu M."/>
            <person name="Takahashi H."/>
            <person name="Yaguchi T."/>
        </authorList>
    </citation>
    <scope>NUCLEOTIDE SEQUENCE [LARGE SCALE GENOMIC DNA]</scope>
    <source>
        <strain evidence="1 2">IFM 58123</strain>
    </source>
</reference>
<keyword evidence="2" id="KW-1185">Reference proteome</keyword>
<gene>
    <name evidence="1" type="ORF">AAWM_01090</name>
</gene>
<evidence type="ECO:0000313" key="1">
    <source>
        <dbReference type="EMBL" id="GCB18205.1"/>
    </source>
</evidence>
<dbReference type="Proteomes" id="UP000286921">
    <property type="component" value="Unassembled WGS sequence"/>
</dbReference>
<sequence>MARPGCREKLTEGPRAIAKVWSCTDASPVLVDGPPKEPLPANDNPGWSVDCRIIRPDDDGLQRSSWKLGLARPCYLRPSRAYCLGGRGGEFCFTLLLGASRAASLQGVQTPERLVGGTMGNELAPQEPVKSFLFSPFEENINRDRKRDVLCHDKKNHKFTLETRTRNCLRLDQFGANLGKAVFP</sequence>
<protein>
    <submittedName>
        <fullName evidence="1">Uncharacterized protein</fullName>
    </submittedName>
</protein>